<name>A0AAD4MU16_9BILA</name>
<organism evidence="1 2">
    <name type="scientific">Ditylenchus destructor</name>
    <dbReference type="NCBI Taxonomy" id="166010"/>
    <lineage>
        <taxon>Eukaryota</taxon>
        <taxon>Metazoa</taxon>
        <taxon>Ecdysozoa</taxon>
        <taxon>Nematoda</taxon>
        <taxon>Chromadorea</taxon>
        <taxon>Rhabditida</taxon>
        <taxon>Tylenchina</taxon>
        <taxon>Tylenchomorpha</taxon>
        <taxon>Sphaerularioidea</taxon>
        <taxon>Anguinidae</taxon>
        <taxon>Anguininae</taxon>
        <taxon>Ditylenchus</taxon>
    </lineage>
</organism>
<comment type="caution">
    <text evidence="1">The sequence shown here is derived from an EMBL/GenBank/DDBJ whole genome shotgun (WGS) entry which is preliminary data.</text>
</comment>
<dbReference type="AlphaFoldDB" id="A0AAD4MU16"/>
<evidence type="ECO:0000313" key="1">
    <source>
        <dbReference type="EMBL" id="KAI1705281.1"/>
    </source>
</evidence>
<accession>A0AAD4MU16</accession>
<protein>
    <submittedName>
        <fullName evidence="1">Uncharacterized protein</fullName>
    </submittedName>
</protein>
<reference evidence="1" key="1">
    <citation type="submission" date="2022-01" db="EMBL/GenBank/DDBJ databases">
        <title>Genome Sequence Resource for Two Populations of Ditylenchus destructor, the Migratory Endoparasitic Phytonematode.</title>
        <authorList>
            <person name="Zhang H."/>
            <person name="Lin R."/>
            <person name="Xie B."/>
        </authorList>
    </citation>
    <scope>NUCLEOTIDE SEQUENCE</scope>
    <source>
        <strain evidence="1">BazhouSP</strain>
    </source>
</reference>
<proteinExistence type="predicted"/>
<gene>
    <name evidence="1" type="ORF">DdX_13750</name>
</gene>
<sequence length="77" mass="8874">MQNNFATSFIEERHLPGATYLSHLLFALLPALDPFWQIITASDAKKREKTHLHKQTNATIVARKSFTTIQEIRLKPQ</sequence>
<dbReference type="EMBL" id="JAKKPZ010000058">
    <property type="protein sequence ID" value="KAI1705281.1"/>
    <property type="molecule type" value="Genomic_DNA"/>
</dbReference>
<keyword evidence="2" id="KW-1185">Reference proteome</keyword>
<dbReference type="Proteomes" id="UP001201812">
    <property type="component" value="Unassembled WGS sequence"/>
</dbReference>
<evidence type="ECO:0000313" key="2">
    <source>
        <dbReference type="Proteomes" id="UP001201812"/>
    </source>
</evidence>